<evidence type="ECO:0000313" key="3">
    <source>
        <dbReference type="Proteomes" id="UP000663870"/>
    </source>
</evidence>
<keyword evidence="3" id="KW-1185">Reference proteome</keyword>
<dbReference type="AlphaFoldDB" id="A0A815ZNP4"/>
<sequence length="136" mass="16553">MSQHQTIDIPFRNVTKIQFGTWFHRENANCDEPIERNEIHDFPWTSIRPDYEEGYSYALLLSRWLKSLQTRESIAQHMAIFEQDLCQLAEKLKEFTFLDIYDEIHYEKVEVYRSMVQIRFPQSRIDVEISRFCLWL</sequence>
<comment type="caution">
    <text evidence="2">The sequence shown here is derived from an EMBL/GenBank/DDBJ whole genome shotgun (WGS) entry which is preliminary data.</text>
</comment>
<proteinExistence type="predicted"/>
<dbReference type="EMBL" id="CAJNOH010003121">
    <property type="protein sequence ID" value="CAF1324225.1"/>
    <property type="molecule type" value="Genomic_DNA"/>
</dbReference>
<reference evidence="2" key="1">
    <citation type="submission" date="2021-02" db="EMBL/GenBank/DDBJ databases">
        <authorList>
            <person name="Nowell W R."/>
        </authorList>
    </citation>
    <scope>NUCLEOTIDE SEQUENCE</scope>
</reference>
<dbReference type="EMBL" id="CAJNOL010004416">
    <property type="protein sequence ID" value="CAF1587629.1"/>
    <property type="molecule type" value="Genomic_DNA"/>
</dbReference>
<accession>A0A815ZNP4</accession>
<name>A0A815ZNP4_9BILA</name>
<protein>
    <submittedName>
        <fullName evidence="2">Uncharacterized protein</fullName>
    </submittedName>
</protein>
<gene>
    <name evidence="2" type="ORF">JXQ802_LOCUS46899</name>
    <name evidence="1" type="ORF">PYM288_LOCUS31073</name>
</gene>
<organism evidence="2 3">
    <name type="scientific">Rotaria sordida</name>
    <dbReference type="NCBI Taxonomy" id="392033"/>
    <lineage>
        <taxon>Eukaryota</taxon>
        <taxon>Metazoa</taxon>
        <taxon>Spiralia</taxon>
        <taxon>Gnathifera</taxon>
        <taxon>Rotifera</taxon>
        <taxon>Eurotatoria</taxon>
        <taxon>Bdelloidea</taxon>
        <taxon>Philodinida</taxon>
        <taxon>Philodinidae</taxon>
        <taxon>Rotaria</taxon>
    </lineage>
</organism>
<evidence type="ECO:0000313" key="1">
    <source>
        <dbReference type="EMBL" id="CAF1324225.1"/>
    </source>
</evidence>
<dbReference type="Proteomes" id="UP000663870">
    <property type="component" value="Unassembled WGS sequence"/>
</dbReference>
<evidence type="ECO:0000313" key="2">
    <source>
        <dbReference type="EMBL" id="CAF1587629.1"/>
    </source>
</evidence>
<dbReference type="Proteomes" id="UP000663854">
    <property type="component" value="Unassembled WGS sequence"/>
</dbReference>